<dbReference type="GO" id="GO:0046872">
    <property type="term" value="F:metal ion binding"/>
    <property type="evidence" value="ECO:0007669"/>
    <property type="project" value="UniProtKB-KW"/>
</dbReference>
<dbReference type="EC" id="6.3.3.2" evidence="4"/>
<evidence type="ECO:0000313" key="5">
    <source>
        <dbReference type="EMBL" id="AUN99820.1"/>
    </source>
</evidence>
<organism evidence="5 6">
    <name type="scientific">Bacteriovorax stolpii</name>
    <name type="common">Bdellovibrio stolpii</name>
    <dbReference type="NCBI Taxonomy" id="960"/>
    <lineage>
        <taxon>Bacteria</taxon>
        <taxon>Pseudomonadati</taxon>
        <taxon>Bdellovibrionota</taxon>
        <taxon>Bacteriovoracia</taxon>
        <taxon>Bacteriovoracales</taxon>
        <taxon>Bacteriovoracaceae</taxon>
        <taxon>Bacteriovorax</taxon>
    </lineage>
</organism>
<dbReference type="GO" id="GO:0030272">
    <property type="term" value="F:5-formyltetrahydrofolate cyclo-ligase activity"/>
    <property type="evidence" value="ECO:0007669"/>
    <property type="project" value="UniProtKB-EC"/>
</dbReference>
<dbReference type="Gene3D" id="3.40.50.10420">
    <property type="entry name" value="NagB/RpiA/CoA transferase-like"/>
    <property type="match status" value="1"/>
</dbReference>
<dbReference type="SUPFAM" id="SSF100950">
    <property type="entry name" value="NagB/RpiA/CoA transferase-like"/>
    <property type="match status" value="1"/>
</dbReference>
<reference evidence="5 6" key="1">
    <citation type="submission" date="2018-01" db="EMBL/GenBank/DDBJ databases">
        <title>Complete genome sequence of Bacteriovorax stolpii DSM12778.</title>
        <authorList>
            <person name="Tang B."/>
            <person name="Chang J."/>
        </authorList>
    </citation>
    <scope>NUCLEOTIDE SEQUENCE [LARGE SCALE GENOMIC DNA]</scope>
    <source>
        <strain evidence="5 6">DSM 12778</strain>
    </source>
</reference>
<dbReference type="GO" id="GO:0005524">
    <property type="term" value="F:ATP binding"/>
    <property type="evidence" value="ECO:0007669"/>
    <property type="project" value="UniProtKB-KW"/>
</dbReference>
<keyword evidence="3 4" id="KW-0067">ATP-binding</keyword>
<dbReference type="GO" id="GO:0009396">
    <property type="term" value="P:folic acid-containing compound biosynthetic process"/>
    <property type="evidence" value="ECO:0007669"/>
    <property type="project" value="TreeGrafter"/>
</dbReference>
<dbReference type="KEGG" id="bsto:C0V70_17260"/>
<dbReference type="PIRSF" id="PIRSF006806">
    <property type="entry name" value="FTHF_cligase"/>
    <property type="match status" value="1"/>
</dbReference>
<gene>
    <name evidence="5" type="ORF">C0V70_17260</name>
</gene>
<dbReference type="GO" id="GO:0035999">
    <property type="term" value="P:tetrahydrofolate interconversion"/>
    <property type="evidence" value="ECO:0007669"/>
    <property type="project" value="TreeGrafter"/>
</dbReference>
<name>A0A2K9NWE5_BACTC</name>
<comment type="cofactor">
    <cofactor evidence="4">
        <name>Mg(2+)</name>
        <dbReference type="ChEBI" id="CHEBI:18420"/>
    </cofactor>
</comment>
<keyword evidence="5" id="KW-0436">Ligase</keyword>
<dbReference type="InterPro" id="IPR002698">
    <property type="entry name" value="FTHF_cligase"/>
</dbReference>
<evidence type="ECO:0000313" key="6">
    <source>
        <dbReference type="Proteomes" id="UP000235584"/>
    </source>
</evidence>
<proteinExistence type="inferred from homology"/>
<dbReference type="EMBL" id="CP025704">
    <property type="protein sequence ID" value="AUN99820.1"/>
    <property type="molecule type" value="Genomic_DNA"/>
</dbReference>
<evidence type="ECO:0000256" key="3">
    <source>
        <dbReference type="ARBA" id="ARBA00022840"/>
    </source>
</evidence>
<dbReference type="Proteomes" id="UP000235584">
    <property type="component" value="Chromosome"/>
</dbReference>
<keyword evidence="4" id="KW-0479">Metal-binding</keyword>
<dbReference type="InterPro" id="IPR024185">
    <property type="entry name" value="FTHF_cligase-like_sf"/>
</dbReference>
<keyword evidence="6" id="KW-1185">Reference proteome</keyword>
<protein>
    <recommendedName>
        <fullName evidence="4">5-formyltetrahydrofolate cyclo-ligase</fullName>
        <ecNumber evidence="4">6.3.3.2</ecNumber>
    </recommendedName>
</protein>
<dbReference type="NCBIfam" id="TIGR02727">
    <property type="entry name" value="MTHFS_bact"/>
    <property type="match status" value="1"/>
</dbReference>
<dbReference type="PANTHER" id="PTHR23407:SF1">
    <property type="entry name" value="5-FORMYLTETRAHYDROFOLATE CYCLO-LIGASE"/>
    <property type="match status" value="1"/>
</dbReference>
<keyword evidence="2 4" id="KW-0547">Nucleotide-binding</keyword>
<evidence type="ECO:0000256" key="2">
    <source>
        <dbReference type="ARBA" id="ARBA00022741"/>
    </source>
</evidence>
<keyword evidence="4" id="KW-0460">Magnesium</keyword>
<comment type="similarity">
    <text evidence="1 4">Belongs to the 5-formyltetrahydrofolate cyclo-ligase family.</text>
</comment>
<evidence type="ECO:0000256" key="4">
    <source>
        <dbReference type="RuleBase" id="RU361279"/>
    </source>
</evidence>
<dbReference type="PANTHER" id="PTHR23407">
    <property type="entry name" value="ATPASE INHIBITOR/5-FORMYLTETRAHYDROFOLATE CYCLO-LIGASE"/>
    <property type="match status" value="1"/>
</dbReference>
<comment type="catalytic activity">
    <reaction evidence="4">
        <text>(6S)-5-formyl-5,6,7,8-tetrahydrofolate + ATP = (6R)-5,10-methenyltetrahydrofolate + ADP + phosphate</text>
        <dbReference type="Rhea" id="RHEA:10488"/>
        <dbReference type="ChEBI" id="CHEBI:30616"/>
        <dbReference type="ChEBI" id="CHEBI:43474"/>
        <dbReference type="ChEBI" id="CHEBI:57455"/>
        <dbReference type="ChEBI" id="CHEBI:57457"/>
        <dbReference type="ChEBI" id="CHEBI:456216"/>
        <dbReference type="EC" id="6.3.3.2"/>
    </reaction>
</comment>
<evidence type="ECO:0000256" key="1">
    <source>
        <dbReference type="ARBA" id="ARBA00010638"/>
    </source>
</evidence>
<dbReference type="InterPro" id="IPR037171">
    <property type="entry name" value="NagB/RpiA_transferase-like"/>
</dbReference>
<dbReference type="Pfam" id="PF01812">
    <property type="entry name" value="5-FTHF_cyc-lig"/>
    <property type="match status" value="1"/>
</dbReference>
<dbReference type="AlphaFoldDB" id="A0A2K9NWE5"/>
<accession>A0A2K9NWE5</accession>
<sequence length="187" mass="21031">MGTKTELRLALKQKLGVLNESEQLKLSQKLSSNLRQLLNDLGVIQKNLVIGVYAPIEREPKWFTSLDESFHKLTAYPAFESGVMLFKKATLSELVESQDFGVTIFGPKAQAQVVEPQVLLIPGLGFGTKGERLGRGKGFYDRYLESHPVIKIGVAFEMQMENDIPTEAHDIKMDFVVTDQEVYITNR</sequence>
<dbReference type="RefSeq" id="WP_102245109.1">
    <property type="nucleotide sequence ID" value="NZ_CP025704.1"/>
</dbReference>